<keyword evidence="8" id="KW-0482">Metalloprotease</keyword>
<keyword evidence="5" id="KW-0732">Signal</keyword>
<dbReference type="Pfam" id="PF05951">
    <property type="entry name" value="Peptidase_M15_2"/>
    <property type="match status" value="1"/>
</dbReference>
<dbReference type="PANTHER" id="PTHR37425">
    <property type="match status" value="1"/>
</dbReference>
<keyword evidence="4" id="KW-0479">Metal-binding</keyword>
<sequence length="159" mass="17692">MAAGFLRGGGDIRRLKMYNGRTGEKLDMIYWIDGQYLGDAIREVNHFMRDWRNGQVKQIDTRTLDIMTASHNLLHADEPYTLISGYRSPQTNAMLRSNSSGVARNSLHLQGMAADLQLRSRSVNQIAQAAAACRAGGVGRYSGSNFVHMDCGNVRSWGR</sequence>
<evidence type="ECO:0000256" key="4">
    <source>
        <dbReference type="ARBA" id="ARBA00022723"/>
    </source>
</evidence>
<comment type="pathway">
    <text evidence="2">Cell wall biogenesis; cell wall polysaccharide biosynthesis.</text>
</comment>
<evidence type="ECO:0000256" key="8">
    <source>
        <dbReference type="ARBA" id="ARBA00023049"/>
    </source>
</evidence>
<dbReference type="AlphaFoldDB" id="A0A1Y5RGK5"/>
<reference evidence="12 13" key="1">
    <citation type="submission" date="2017-03" db="EMBL/GenBank/DDBJ databases">
        <authorList>
            <person name="Afonso C.L."/>
            <person name="Miller P.J."/>
            <person name="Scott M.A."/>
            <person name="Spackman E."/>
            <person name="Goraichik I."/>
            <person name="Dimitrov K.M."/>
            <person name="Suarez D.L."/>
            <person name="Swayne D.E."/>
        </authorList>
    </citation>
    <scope>NUCLEOTIDE SEQUENCE [LARGE SCALE GENOMIC DNA]</scope>
    <source>
        <strain evidence="12 13">CECT 7023</strain>
    </source>
</reference>
<dbReference type="GO" id="GO:0046872">
    <property type="term" value="F:metal ion binding"/>
    <property type="evidence" value="ECO:0007669"/>
    <property type="project" value="UniProtKB-KW"/>
</dbReference>
<evidence type="ECO:0000256" key="11">
    <source>
        <dbReference type="ARBA" id="ARBA00093666"/>
    </source>
</evidence>
<dbReference type="Proteomes" id="UP000193900">
    <property type="component" value="Unassembled WGS sequence"/>
</dbReference>
<dbReference type="GO" id="GO:0008237">
    <property type="term" value="F:metallopeptidase activity"/>
    <property type="evidence" value="ECO:0007669"/>
    <property type="project" value="UniProtKB-KW"/>
</dbReference>
<comment type="cofactor">
    <cofactor evidence="1">
        <name>Zn(2+)</name>
        <dbReference type="ChEBI" id="CHEBI:29105"/>
    </cofactor>
</comment>
<keyword evidence="7" id="KW-0862">Zinc</keyword>
<evidence type="ECO:0000256" key="10">
    <source>
        <dbReference type="ARBA" id="ARBA00093448"/>
    </source>
</evidence>
<dbReference type="SUPFAM" id="SSF55166">
    <property type="entry name" value="Hedgehog/DD-peptidase"/>
    <property type="match status" value="1"/>
</dbReference>
<keyword evidence="6" id="KW-0378">Hydrolase</keyword>
<proteinExistence type="inferred from homology"/>
<keyword evidence="3" id="KW-0645">Protease</keyword>
<dbReference type="GO" id="GO:0006508">
    <property type="term" value="P:proteolysis"/>
    <property type="evidence" value="ECO:0007669"/>
    <property type="project" value="UniProtKB-KW"/>
</dbReference>
<evidence type="ECO:0000256" key="7">
    <source>
        <dbReference type="ARBA" id="ARBA00022833"/>
    </source>
</evidence>
<dbReference type="InterPro" id="IPR010275">
    <property type="entry name" value="MepK"/>
</dbReference>
<protein>
    <recommendedName>
        <fullName evidence="11">Murein endopeptidase K</fullName>
    </recommendedName>
</protein>
<dbReference type="Gene3D" id="3.30.1380.10">
    <property type="match status" value="1"/>
</dbReference>
<dbReference type="EMBL" id="FWFZ01000001">
    <property type="protein sequence ID" value="SLN15769.1"/>
    <property type="molecule type" value="Genomic_DNA"/>
</dbReference>
<organism evidence="12 13">
    <name type="scientific">Roseisalinus antarcticus</name>
    <dbReference type="NCBI Taxonomy" id="254357"/>
    <lineage>
        <taxon>Bacteria</taxon>
        <taxon>Pseudomonadati</taxon>
        <taxon>Pseudomonadota</taxon>
        <taxon>Alphaproteobacteria</taxon>
        <taxon>Rhodobacterales</taxon>
        <taxon>Roseobacteraceae</taxon>
        <taxon>Roseisalinus</taxon>
    </lineage>
</organism>
<keyword evidence="13" id="KW-1185">Reference proteome</keyword>
<comment type="similarity">
    <text evidence="10">Belongs to the peptidase M15 family.</text>
</comment>
<dbReference type="PANTHER" id="PTHR37425:SF1">
    <property type="entry name" value="OUTER MEMBRANE PROTEIN"/>
    <property type="match status" value="1"/>
</dbReference>
<name>A0A1Y5RGK5_9RHOB</name>
<evidence type="ECO:0000313" key="12">
    <source>
        <dbReference type="EMBL" id="SLN15769.1"/>
    </source>
</evidence>
<gene>
    <name evidence="12" type="ORF">ROA7023_00226</name>
</gene>
<evidence type="ECO:0000256" key="5">
    <source>
        <dbReference type="ARBA" id="ARBA00022729"/>
    </source>
</evidence>
<evidence type="ECO:0000256" key="6">
    <source>
        <dbReference type="ARBA" id="ARBA00022801"/>
    </source>
</evidence>
<evidence type="ECO:0000256" key="2">
    <source>
        <dbReference type="ARBA" id="ARBA00004776"/>
    </source>
</evidence>
<dbReference type="InterPro" id="IPR009045">
    <property type="entry name" value="Zn_M74/Hedgehog-like"/>
</dbReference>
<evidence type="ECO:0000313" key="13">
    <source>
        <dbReference type="Proteomes" id="UP000193900"/>
    </source>
</evidence>
<evidence type="ECO:0000256" key="1">
    <source>
        <dbReference type="ARBA" id="ARBA00001947"/>
    </source>
</evidence>
<accession>A0A1Y5RGK5</accession>
<evidence type="ECO:0000256" key="3">
    <source>
        <dbReference type="ARBA" id="ARBA00022670"/>
    </source>
</evidence>
<keyword evidence="9" id="KW-0961">Cell wall biogenesis/degradation</keyword>
<evidence type="ECO:0000256" key="9">
    <source>
        <dbReference type="ARBA" id="ARBA00023316"/>
    </source>
</evidence>
<dbReference type="GO" id="GO:0071555">
    <property type="term" value="P:cell wall organization"/>
    <property type="evidence" value="ECO:0007669"/>
    <property type="project" value="UniProtKB-KW"/>
</dbReference>